<comment type="similarity">
    <text evidence="2">Belongs to the WhiB family.</text>
</comment>
<reference evidence="12" key="1">
    <citation type="submission" date="2020-05" db="EMBL/GenBank/DDBJ databases">
        <authorList>
            <person name="Chiriac C."/>
            <person name="Salcher M."/>
            <person name="Ghai R."/>
            <person name="Kavagutti S V."/>
        </authorList>
    </citation>
    <scope>NUCLEOTIDE SEQUENCE</scope>
</reference>
<dbReference type="GO" id="GO:0046872">
    <property type="term" value="F:metal ion binding"/>
    <property type="evidence" value="ECO:0007669"/>
    <property type="project" value="UniProtKB-KW"/>
</dbReference>
<dbReference type="EMBL" id="CAEZXK010000003">
    <property type="protein sequence ID" value="CAB4679664.1"/>
    <property type="molecule type" value="Genomic_DNA"/>
</dbReference>
<keyword evidence="7" id="KW-0805">Transcription regulation</keyword>
<keyword evidence="4" id="KW-0479">Metal-binding</keyword>
<keyword evidence="5" id="KW-0408">Iron</keyword>
<evidence type="ECO:0000256" key="3">
    <source>
        <dbReference type="ARBA" id="ARBA00022485"/>
    </source>
</evidence>
<dbReference type="PANTHER" id="PTHR38839">
    <property type="entry name" value="TRANSCRIPTIONAL REGULATOR WHID-RELATED"/>
    <property type="match status" value="1"/>
</dbReference>
<evidence type="ECO:0000256" key="7">
    <source>
        <dbReference type="ARBA" id="ARBA00023015"/>
    </source>
</evidence>
<sequence>MARTPISVRLAKSGRFPSLDLPTKLPVFGLEGNCKSQDTNLFFSEDSSDILTAKAICVDCPILAECARWGVQFAEYGVFGGLSEKERFLIRGGKPIISLLDIEHIIQESIFILNSSAAEVALRFGVDKRTVVRWRGALRSSLEVA</sequence>
<keyword evidence="10" id="KW-0804">Transcription</keyword>
<evidence type="ECO:0000313" key="12">
    <source>
        <dbReference type="EMBL" id="CAB4679664.1"/>
    </source>
</evidence>
<dbReference type="GO" id="GO:0047134">
    <property type="term" value="F:protein-disulfide reductase [NAD(P)H] activity"/>
    <property type="evidence" value="ECO:0007669"/>
    <property type="project" value="TreeGrafter"/>
</dbReference>
<evidence type="ECO:0000256" key="10">
    <source>
        <dbReference type="ARBA" id="ARBA00023163"/>
    </source>
</evidence>
<dbReference type="PROSITE" id="PS51674">
    <property type="entry name" value="4FE4S_WBL"/>
    <property type="match status" value="1"/>
</dbReference>
<protein>
    <submittedName>
        <fullName evidence="12">Unannotated protein</fullName>
    </submittedName>
</protein>
<dbReference type="GO" id="GO:0051539">
    <property type="term" value="F:4 iron, 4 sulfur cluster binding"/>
    <property type="evidence" value="ECO:0007669"/>
    <property type="project" value="UniProtKB-KW"/>
</dbReference>
<evidence type="ECO:0000256" key="5">
    <source>
        <dbReference type="ARBA" id="ARBA00023004"/>
    </source>
</evidence>
<dbReference type="AlphaFoldDB" id="A0A6J6N465"/>
<dbReference type="GO" id="GO:0003677">
    <property type="term" value="F:DNA binding"/>
    <property type="evidence" value="ECO:0007669"/>
    <property type="project" value="UniProtKB-KW"/>
</dbReference>
<evidence type="ECO:0000256" key="6">
    <source>
        <dbReference type="ARBA" id="ARBA00023014"/>
    </source>
</evidence>
<keyword evidence="9" id="KW-1015">Disulfide bond</keyword>
<evidence type="ECO:0000256" key="4">
    <source>
        <dbReference type="ARBA" id="ARBA00022723"/>
    </source>
</evidence>
<dbReference type="Pfam" id="PF02467">
    <property type="entry name" value="Whib"/>
    <property type="match status" value="1"/>
</dbReference>
<evidence type="ECO:0000256" key="9">
    <source>
        <dbReference type="ARBA" id="ARBA00023157"/>
    </source>
</evidence>
<evidence type="ECO:0000256" key="8">
    <source>
        <dbReference type="ARBA" id="ARBA00023125"/>
    </source>
</evidence>
<dbReference type="InterPro" id="IPR003482">
    <property type="entry name" value="Whib"/>
</dbReference>
<gene>
    <name evidence="12" type="ORF">UFOPK2370_00171</name>
</gene>
<feature type="domain" description="4Fe-4S Wbl-type" evidence="11">
    <location>
        <begin position="33"/>
        <end position="89"/>
    </location>
</feature>
<dbReference type="GO" id="GO:0045892">
    <property type="term" value="P:negative regulation of DNA-templated transcription"/>
    <property type="evidence" value="ECO:0007669"/>
    <property type="project" value="TreeGrafter"/>
</dbReference>
<comment type="cofactor">
    <cofactor evidence="1">
        <name>[4Fe-4S] cluster</name>
        <dbReference type="ChEBI" id="CHEBI:49883"/>
    </cofactor>
</comment>
<keyword evidence="8" id="KW-0238">DNA-binding</keyword>
<dbReference type="GO" id="GO:0045454">
    <property type="term" value="P:cell redox homeostasis"/>
    <property type="evidence" value="ECO:0007669"/>
    <property type="project" value="TreeGrafter"/>
</dbReference>
<proteinExistence type="inferred from homology"/>
<keyword evidence="3" id="KW-0004">4Fe-4S</keyword>
<evidence type="ECO:0000256" key="2">
    <source>
        <dbReference type="ARBA" id="ARBA00006597"/>
    </source>
</evidence>
<accession>A0A6J6N465</accession>
<evidence type="ECO:0000256" key="1">
    <source>
        <dbReference type="ARBA" id="ARBA00001966"/>
    </source>
</evidence>
<name>A0A6J6N465_9ZZZZ</name>
<keyword evidence="6" id="KW-0411">Iron-sulfur</keyword>
<organism evidence="12">
    <name type="scientific">freshwater metagenome</name>
    <dbReference type="NCBI Taxonomy" id="449393"/>
    <lineage>
        <taxon>unclassified sequences</taxon>
        <taxon>metagenomes</taxon>
        <taxon>ecological metagenomes</taxon>
    </lineage>
</organism>
<evidence type="ECO:0000259" key="11">
    <source>
        <dbReference type="PROSITE" id="PS51674"/>
    </source>
</evidence>
<dbReference type="InterPro" id="IPR034768">
    <property type="entry name" value="4FE4S_WBL"/>
</dbReference>